<sequence length="259" mass="29548">MNEGSNINGEMEEEDMEQSEAGSGDSPYQAHGSHADGINPPQEAALDTVPDTSDETNEREESLPENAAANHSPPKSPRSFTFKVGTKRPLDETSPTATEYSSPYRRRLPSKRDYSSDDSDTEASKLLLRDLLPHEIKLAHILYRRYVVSRFLPAAVALKYWIHQWKEAHQEREAEWQELLELHETPRQRRERLRVTAFHESAPTRKAAAEYLKKAREDLRIRTEVEKSIRSSIESEESVQDLTEGTNGWVAISLRPRGL</sequence>
<dbReference type="OrthoDB" id="10398196at2759"/>
<dbReference type="Proteomes" id="UP000006753">
    <property type="component" value="Unassembled WGS sequence"/>
</dbReference>
<dbReference type="RefSeq" id="XP_007290112.1">
    <property type="nucleotide sequence ID" value="XM_007290050.1"/>
</dbReference>
<dbReference type="EMBL" id="JH921431">
    <property type="protein sequence ID" value="EKD18986.1"/>
    <property type="molecule type" value="Genomic_DNA"/>
</dbReference>
<dbReference type="KEGG" id="mbe:MBM_02223"/>
<evidence type="ECO:0000256" key="1">
    <source>
        <dbReference type="SAM" id="MobiDB-lite"/>
    </source>
</evidence>
<evidence type="ECO:0000313" key="3">
    <source>
        <dbReference type="Proteomes" id="UP000006753"/>
    </source>
</evidence>
<dbReference type="HOGENOM" id="CLU_1073923_0_0_1"/>
<protein>
    <submittedName>
        <fullName evidence="2">Uncharacterized protein</fullName>
    </submittedName>
</protein>
<feature type="region of interest" description="Disordered" evidence="1">
    <location>
        <begin position="1"/>
        <end position="120"/>
    </location>
</feature>
<gene>
    <name evidence="2" type="ORF">MBM_02223</name>
</gene>
<organism evidence="2 3">
    <name type="scientific">Marssonina brunnea f. sp. multigermtubi (strain MB_m1)</name>
    <name type="common">Marssonina leaf spot fungus</name>
    <dbReference type="NCBI Taxonomy" id="1072389"/>
    <lineage>
        <taxon>Eukaryota</taxon>
        <taxon>Fungi</taxon>
        <taxon>Dikarya</taxon>
        <taxon>Ascomycota</taxon>
        <taxon>Pezizomycotina</taxon>
        <taxon>Leotiomycetes</taxon>
        <taxon>Helotiales</taxon>
        <taxon>Drepanopezizaceae</taxon>
        <taxon>Drepanopeziza</taxon>
    </lineage>
</organism>
<accession>K1X178</accession>
<name>K1X178_MARBU</name>
<proteinExistence type="predicted"/>
<dbReference type="InParanoid" id="K1X178"/>
<dbReference type="AlphaFoldDB" id="K1X178"/>
<dbReference type="GeneID" id="18758158"/>
<reference evidence="2 3" key="1">
    <citation type="journal article" date="2012" name="BMC Genomics">
        <title>Sequencing the genome of Marssonina brunnea reveals fungus-poplar co-evolution.</title>
        <authorList>
            <person name="Zhu S."/>
            <person name="Cao Y.-Z."/>
            <person name="Jiang C."/>
            <person name="Tan B.-Y."/>
            <person name="Wang Z."/>
            <person name="Feng S."/>
            <person name="Zhang L."/>
            <person name="Su X.-H."/>
            <person name="Brejova B."/>
            <person name="Vinar T."/>
            <person name="Xu M."/>
            <person name="Wang M.-X."/>
            <person name="Zhang S.-G."/>
            <person name="Huang M.-R."/>
            <person name="Wu R."/>
            <person name="Zhou Y."/>
        </authorList>
    </citation>
    <scope>NUCLEOTIDE SEQUENCE [LARGE SCALE GENOMIC DNA]</scope>
    <source>
        <strain evidence="2 3">MB_m1</strain>
    </source>
</reference>
<keyword evidence="3" id="KW-1185">Reference proteome</keyword>
<evidence type="ECO:0000313" key="2">
    <source>
        <dbReference type="EMBL" id="EKD18986.1"/>
    </source>
</evidence>